<proteinExistence type="predicted"/>
<organism evidence="1 2">
    <name type="scientific">Pieris brassicae</name>
    <name type="common">White butterfly</name>
    <name type="synonym">Large white butterfly</name>
    <dbReference type="NCBI Taxonomy" id="7116"/>
    <lineage>
        <taxon>Eukaryota</taxon>
        <taxon>Metazoa</taxon>
        <taxon>Ecdysozoa</taxon>
        <taxon>Arthropoda</taxon>
        <taxon>Hexapoda</taxon>
        <taxon>Insecta</taxon>
        <taxon>Pterygota</taxon>
        <taxon>Neoptera</taxon>
        <taxon>Endopterygota</taxon>
        <taxon>Lepidoptera</taxon>
        <taxon>Glossata</taxon>
        <taxon>Ditrysia</taxon>
        <taxon>Papilionoidea</taxon>
        <taxon>Pieridae</taxon>
        <taxon>Pierinae</taxon>
        <taxon>Pieris</taxon>
    </lineage>
</organism>
<gene>
    <name evidence="1" type="ORF">PIBRA_LOCUS5546</name>
</gene>
<evidence type="ECO:0000313" key="1">
    <source>
        <dbReference type="EMBL" id="CAH4028739.1"/>
    </source>
</evidence>
<comment type="caution">
    <text evidence="1">The sequence shown here is derived from an EMBL/GenBank/DDBJ whole genome shotgun (WGS) entry which is preliminary data.</text>
</comment>
<keyword evidence="2" id="KW-1185">Reference proteome</keyword>
<evidence type="ECO:0000313" key="2">
    <source>
        <dbReference type="Proteomes" id="UP001152562"/>
    </source>
</evidence>
<dbReference type="Proteomes" id="UP001152562">
    <property type="component" value="Unassembled WGS sequence"/>
</dbReference>
<dbReference type="AlphaFoldDB" id="A0A9P0TK02"/>
<name>A0A9P0TK02_PIEBR</name>
<protein>
    <submittedName>
        <fullName evidence="1">Uncharacterized protein</fullName>
    </submittedName>
</protein>
<sequence length="86" mass="9758">MTPIKTASPSSESALILGLVLLWHKNRCTGYNRPLYLHCPTLTCERDNTRNRQDARTGLRAIHPSERNERSPWLSTLQATRGFLAP</sequence>
<dbReference type="EMBL" id="CALOZG010000005">
    <property type="protein sequence ID" value="CAH4028739.1"/>
    <property type="molecule type" value="Genomic_DNA"/>
</dbReference>
<reference evidence="1" key="1">
    <citation type="submission" date="2022-05" db="EMBL/GenBank/DDBJ databases">
        <authorList>
            <person name="Okamura Y."/>
        </authorList>
    </citation>
    <scope>NUCLEOTIDE SEQUENCE</scope>
</reference>
<accession>A0A9P0TK02</accession>